<organism evidence="1 2">
    <name type="scientific">Steroidobacter flavus</name>
    <dbReference type="NCBI Taxonomy" id="1842136"/>
    <lineage>
        <taxon>Bacteria</taxon>
        <taxon>Pseudomonadati</taxon>
        <taxon>Pseudomonadota</taxon>
        <taxon>Gammaproteobacteria</taxon>
        <taxon>Steroidobacterales</taxon>
        <taxon>Steroidobacteraceae</taxon>
        <taxon>Steroidobacter</taxon>
    </lineage>
</organism>
<dbReference type="Proteomes" id="UP001595904">
    <property type="component" value="Unassembled WGS sequence"/>
</dbReference>
<evidence type="ECO:0000313" key="2">
    <source>
        <dbReference type="Proteomes" id="UP001595904"/>
    </source>
</evidence>
<dbReference type="RefSeq" id="WP_380596815.1">
    <property type="nucleotide sequence ID" value="NZ_JBHSDU010000003.1"/>
</dbReference>
<reference evidence="2" key="1">
    <citation type="journal article" date="2019" name="Int. J. Syst. Evol. Microbiol.">
        <title>The Global Catalogue of Microorganisms (GCM) 10K type strain sequencing project: providing services to taxonomists for standard genome sequencing and annotation.</title>
        <authorList>
            <consortium name="The Broad Institute Genomics Platform"/>
            <consortium name="The Broad Institute Genome Sequencing Center for Infectious Disease"/>
            <person name="Wu L."/>
            <person name="Ma J."/>
        </authorList>
    </citation>
    <scope>NUCLEOTIDE SEQUENCE [LARGE SCALE GENOMIC DNA]</scope>
    <source>
        <strain evidence="2">CGMCC 1.10759</strain>
    </source>
</reference>
<name>A0ABV8SQ83_9GAMM</name>
<evidence type="ECO:0008006" key="3">
    <source>
        <dbReference type="Google" id="ProtNLM"/>
    </source>
</evidence>
<evidence type="ECO:0000313" key="1">
    <source>
        <dbReference type="EMBL" id="MFC4309781.1"/>
    </source>
</evidence>
<gene>
    <name evidence="1" type="ORF">ACFPN2_11875</name>
</gene>
<dbReference type="PROSITE" id="PS51257">
    <property type="entry name" value="PROKAR_LIPOPROTEIN"/>
    <property type="match status" value="1"/>
</dbReference>
<protein>
    <recommendedName>
        <fullName evidence="3">Lipoprotein</fullName>
    </recommendedName>
</protein>
<keyword evidence="2" id="KW-1185">Reference proteome</keyword>
<sequence>MIPIQRFPVTFVLVCIGVAGCTPANFIQRVRSAPPCDVRICTNIGASPARCECQTHEQVKRQLRETYGRQAE</sequence>
<comment type="caution">
    <text evidence="1">The sequence shown here is derived from an EMBL/GenBank/DDBJ whole genome shotgun (WGS) entry which is preliminary data.</text>
</comment>
<dbReference type="EMBL" id="JBHSDU010000003">
    <property type="protein sequence ID" value="MFC4309781.1"/>
    <property type="molecule type" value="Genomic_DNA"/>
</dbReference>
<accession>A0ABV8SQ83</accession>
<proteinExistence type="predicted"/>